<dbReference type="RefSeq" id="WP_254571352.1">
    <property type="nucleotide sequence ID" value="NZ_CP098502.1"/>
</dbReference>
<sequence length="144" mass="15717">MNPYAAQSQAYQESAVLTASPEQLVVMLYDGAARFLRQAEAALREQAWSTARERIGRGEAIIDELLCTLNMDAGEVAERLQAIYVFSKASLIEARLQRDPAKVEHVVRLLGELRDAWAEVAGPGGTASERPAPPRRAMAPGIRA</sequence>
<keyword evidence="5" id="KW-0143">Chaperone</keyword>
<reference evidence="7 8" key="1">
    <citation type="submission" date="2022-06" db="EMBL/GenBank/DDBJ databases">
        <title>Paraconexibacter antarcticus.</title>
        <authorList>
            <person name="Kim C.S."/>
        </authorList>
    </citation>
    <scope>NUCLEOTIDE SEQUENCE [LARGE SCALE GENOMIC DNA]</scope>
    <source>
        <strain evidence="7 8">02-257</strain>
    </source>
</reference>
<keyword evidence="3" id="KW-0963">Cytoplasm</keyword>
<keyword evidence="7" id="KW-0966">Cell projection</keyword>
<dbReference type="InterPro" id="IPR036584">
    <property type="entry name" value="FliS_sf"/>
</dbReference>
<evidence type="ECO:0000256" key="4">
    <source>
        <dbReference type="ARBA" id="ARBA00022795"/>
    </source>
</evidence>
<accession>A0ABY5DRJ2</accession>
<dbReference type="PANTHER" id="PTHR34773:SF1">
    <property type="entry name" value="FLAGELLAR SECRETION CHAPERONE FLIS"/>
    <property type="match status" value="1"/>
</dbReference>
<evidence type="ECO:0000256" key="1">
    <source>
        <dbReference type="ARBA" id="ARBA00004514"/>
    </source>
</evidence>
<dbReference type="PANTHER" id="PTHR34773">
    <property type="entry name" value="FLAGELLAR SECRETION CHAPERONE FLIS"/>
    <property type="match status" value="1"/>
</dbReference>
<proteinExistence type="inferred from homology"/>
<keyword evidence="4" id="KW-1005">Bacterial flagellum biogenesis</keyword>
<comment type="similarity">
    <text evidence="2">Belongs to the FliS family.</text>
</comment>
<keyword evidence="7" id="KW-0969">Cilium</keyword>
<dbReference type="CDD" id="cd16098">
    <property type="entry name" value="FliS"/>
    <property type="match status" value="1"/>
</dbReference>
<organism evidence="7 8">
    <name type="scientific">Paraconexibacter antarcticus</name>
    <dbReference type="NCBI Taxonomy" id="2949664"/>
    <lineage>
        <taxon>Bacteria</taxon>
        <taxon>Bacillati</taxon>
        <taxon>Actinomycetota</taxon>
        <taxon>Thermoleophilia</taxon>
        <taxon>Solirubrobacterales</taxon>
        <taxon>Paraconexibacteraceae</taxon>
        <taxon>Paraconexibacter</taxon>
    </lineage>
</organism>
<gene>
    <name evidence="7" type="primary">fliS</name>
    <name evidence="7" type="ORF">NBH00_00235</name>
</gene>
<evidence type="ECO:0000256" key="3">
    <source>
        <dbReference type="ARBA" id="ARBA00022490"/>
    </source>
</evidence>
<dbReference type="EMBL" id="CP098502">
    <property type="protein sequence ID" value="UTI64653.1"/>
    <property type="molecule type" value="Genomic_DNA"/>
</dbReference>
<keyword evidence="7" id="KW-0282">Flagellum</keyword>
<name>A0ABY5DRJ2_9ACTN</name>
<dbReference type="InterPro" id="IPR003713">
    <property type="entry name" value="FliS"/>
</dbReference>
<evidence type="ECO:0000256" key="6">
    <source>
        <dbReference type="SAM" id="MobiDB-lite"/>
    </source>
</evidence>
<evidence type="ECO:0000313" key="7">
    <source>
        <dbReference type="EMBL" id="UTI64653.1"/>
    </source>
</evidence>
<evidence type="ECO:0000313" key="8">
    <source>
        <dbReference type="Proteomes" id="UP001056035"/>
    </source>
</evidence>
<dbReference type="Pfam" id="PF02561">
    <property type="entry name" value="FliS"/>
    <property type="match status" value="1"/>
</dbReference>
<evidence type="ECO:0000256" key="5">
    <source>
        <dbReference type="ARBA" id="ARBA00023186"/>
    </source>
</evidence>
<feature type="compositionally biased region" description="Low complexity" evidence="6">
    <location>
        <begin position="135"/>
        <end position="144"/>
    </location>
</feature>
<dbReference type="SUPFAM" id="SSF101116">
    <property type="entry name" value="Flagellar export chaperone FliS"/>
    <property type="match status" value="1"/>
</dbReference>
<evidence type="ECO:0000256" key="2">
    <source>
        <dbReference type="ARBA" id="ARBA00008787"/>
    </source>
</evidence>
<comment type="subcellular location">
    <subcellularLocation>
        <location evidence="1">Cytoplasm</location>
        <location evidence="1">Cytosol</location>
    </subcellularLocation>
</comment>
<feature type="region of interest" description="Disordered" evidence="6">
    <location>
        <begin position="121"/>
        <end position="144"/>
    </location>
</feature>
<dbReference type="Proteomes" id="UP001056035">
    <property type="component" value="Chromosome"/>
</dbReference>
<dbReference type="NCBIfam" id="TIGR00208">
    <property type="entry name" value="fliS"/>
    <property type="match status" value="1"/>
</dbReference>
<keyword evidence="8" id="KW-1185">Reference proteome</keyword>
<protein>
    <submittedName>
        <fullName evidence="7">Flagellar export chaperone FliS</fullName>
    </submittedName>
</protein>
<dbReference type="Gene3D" id="1.20.120.340">
    <property type="entry name" value="Flagellar protein FliS"/>
    <property type="match status" value="1"/>
</dbReference>